<keyword evidence="1" id="KW-1133">Transmembrane helix</keyword>
<dbReference type="SUPFAM" id="SSF53335">
    <property type="entry name" value="S-adenosyl-L-methionine-dependent methyltransferases"/>
    <property type="match status" value="1"/>
</dbReference>
<dbReference type="InterPro" id="IPR029063">
    <property type="entry name" value="SAM-dependent_MTases_sf"/>
</dbReference>
<reference evidence="2 3" key="1">
    <citation type="journal article" date="2016" name="Nat. Commun.">
        <title>Thousands of microbial genomes shed light on interconnected biogeochemical processes in an aquifer system.</title>
        <authorList>
            <person name="Anantharaman K."/>
            <person name="Brown C.T."/>
            <person name="Hug L.A."/>
            <person name="Sharon I."/>
            <person name="Castelle C.J."/>
            <person name="Probst A.J."/>
            <person name="Thomas B.C."/>
            <person name="Singh A."/>
            <person name="Wilkins M.J."/>
            <person name="Karaoz U."/>
            <person name="Brodie E.L."/>
            <person name="Williams K.H."/>
            <person name="Hubbard S.S."/>
            <person name="Banfield J.F."/>
        </authorList>
    </citation>
    <scope>NUCLEOTIDE SEQUENCE [LARGE SCALE GENOMIC DNA]</scope>
</reference>
<dbReference type="CDD" id="cd02440">
    <property type="entry name" value="AdoMet_MTases"/>
    <property type="match status" value="1"/>
</dbReference>
<evidence type="ECO:0000313" key="3">
    <source>
        <dbReference type="Proteomes" id="UP000176576"/>
    </source>
</evidence>
<feature type="transmembrane region" description="Helical" evidence="1">
    <location>
        <begin position="254"/>
        <end position="271"/>
    </location>
</feature>
<evidence type="ECO:0000256" key="1">
    <source>
        <dbReference type="SAM" id="Phobius"/>
    </source>
</evidence>
<name>A0A1G2GAZ7_9BACT</name>
<evidence type="ECO:0000313" key="2">
    <source>
        <dbReference type="EMBL" id="OGZ47389.1"/>
    </source>
</evidence>
<evidence type="ECO:0008006" key="4">
    <source>
        <dbReference type="Google" id="ProtNLM"/>
    </source>
</evidence>
<dbReference type="Proteomes" id="UP000176576">
    <property type="component" value="Unassembled WGS sequence"/>
</dbReference>
<dbReference type="Gene3D" id="3.40.50.150">
    <property type="entry name" value="Vaccinia Virus protein VP39"/>
    <property type="match status" value="1"/>
</dbReference>
<organism evidence="2 3">
    <name type="scientific">Candidatus Ryanbacteria bacterium RIFCSPHIGHO2_02_FULL_45_13b</name>
    <dbReference type="NCBI Taxonomy" id="1802117"/>
    <lineage>
        <taxon>Bacteria</taxon>
        <taxon>Candidatus Ryaniibacteriota</taxon>
    </lineage>
</organism>
<accession>A0A1G2GAZ7</accession>
<dbReference type="Pfam" id="PF13489">
    <property type="entry name" value="Methyltransf_23"/>
    <property type="match status" value="1"/>
</dbReference>
<gene>
    <name evidence="2" type="ORF">A3J54_02275</name>
</gene>
<comment type="caution">
    <text evidence="2">The sequence shown here is derived from an EMBL/GenBank/DDBJ whole genome shotgun (WGS) entry which is preliminary data.</text>
</comment>
<keyword evidence="1" id="KW-0472">Membrane</keyword>
<keyword evidence="1" id="KW-0812">Transmembrane</keyword>
<protein>
    <recommendedName>
        <fullName evidence="4">Methyltransferase type 11 domain-containing protein</fullName>
    </recommendedName>
</protein>
<dbReference type="AlphaFoldDB" id="A0A1G2GAZ7"/>
<sequence length="290" mass="32988">MRSFVLGVKDFEYETYHPVDYEKCAACGVLMQNPLPPASLVPTFYPATYRNYLKEDGALFSFLKCAQEYLFVRFLEKEMEANRGIQILEIGCGNGALLRALGRRGFTNLSGCDFSGSTWEEPYIRFRATNVETEFPFEEQFDAILMVNVIEHFLNPVAVLETCRDHLTPGGKLIIITPHADSLALRVFGLYWAGFHAPRHVYVFTKKSLEAIAEKLYLQKRTFCFTADVGQWSLSVQNILQNKVWARTTLTNGLAWYVAVVSMACIPIAFLQNLMTVRGAGLFYVFEKHK</sequence>
<dbReference type="STRING" id="1802117.A3J54_02275"/>
<proteinExistence type="predicted"/>
<dbReference type="EMBL" id="MHNN01000001">
    <property type="protein sequence ID" value="OGZ47389.1"/>
    <property type="molecule type" value="Genomic_DNA"/>
</dbReference>
<dbReference type="PANTHER" id="PTHR43861">
    <property type="entry name" value="TRANS-ACONITATE 2-METHYLTRANSFERASE-RELATED"/>
    <property type="match status" value="1"/>
</dbReference>